<dbReference type="AlphaFoldDB" id="A0A517R3I6"/>
<feature type="domain" description="PPM-type phosphatase" evidence="1">
    <location>
        <begin position="4"/>
        <end position="248"/>
    </location>
</feature>
<reference evidence="2 3" key="1">
    <citation type="submission" date="2019-02" db="EMBL/GenBank/DDBJ databases">
        <title>Deep-cultivation of Planctomycetes and their phenomic and genomic characterization uncovers novel biology.</title>
        <authorList>
            <person name="Wiegand S."/>
            <person name="Jogler M."/>
            <person name="Boedeker C."/>
            <person name="Pinto D."/>
            <person name="Vollmers J."/>
            <person name="Rivas-Marin E."/>
            <person name="Kohn T."/>
            <person name="Peeters S.H."/>
            <person name="Heuer A."/>
            <person name="Rast P."/>
            <person name="Oberbeckmann S."/>
            <person name="Bunk B."/>
            <person name="Jeske O."/>
            <person name="Meyerdierks A."/>
            <person name="Storesund J.E."/>
            <person name="Kallscheuer N."/>
            <person name="Luecker S."/>
            <person name="Lage O.M."/>
            <person name="Pohl T."/>
            <person name="Merkel B.J."/>
            <person name="Hornburger P."/>
            <person name="Mueller R.-W."/>
            <person name="Bruemmer F."/>
            <person name="Labrenz M."/>
            <person name="Spormann A.M."/>
            <person name="Op den Camp H."/>
            <person name="Overmann J."/>
            <person name="Amann R."/>
            <person name="Jetten M.S.M."/>
            <person name="Mascher T."/>
            <person name="Medema M.H."/>
            <person name="Devos D.P."/>
            <person name="Kaster A.-K."/>
            <person name="Ovreas L."/>
            <person name="Rohde M."/>
            <person name="Galperin M.Y."/>
            <person name="Jogler C."/>
        </authorList>
    </citation>
    <scope>NUCLEOTIDE SEQUENCE [LARGE SCALE GENOMIC DNA]</scope>
    <source>
        <strain evidence="2 3">Pan189</strain>
    </source>
</reference>
<proteinExistence type="predicted"/>
<sequence length="251" mass="27230">MRFRCGHLSITGNFRDNNEDSLYVDPECRYFLVADGMGGQSAGEKASSMAAELFSRTLEQRIDFQDDVAADRHDEIVKCIDEAVAYANSEIIALGQVDPEMHQMGTTLVFAVRVADQLFIGGVGDSRCYHHTGGVTSQLTTDHSLTQALVDAGTITREDAATHRYKNVLYRYLGTKDGSKGTQASPVEPAPGDRFMLCSDGVTDGIEIENIQQILEDHAHPQDAAEKLVSAAEAGGSRDNITCVVIDVEAD</sequence>
<dbReference type="InterPro" id="IPR015655">
    <property type="entry name" value="PP2C"/>
</dbReference>
<keyword evidence="3" id="KW-1185">Reference proteome</keyword>
<dbReference type="GO" id="GO:0004722">
    <property type="term" value="F:protein serine/threonine phosphatase activity"/>
    <property type="evidence" value="ECO:0007669"/>
    <property type="project" value="UniProtKB-EC"/>
</dbReference>
<dbReference type="Gene3D" id="3.60.40.10">
    <property type="entry name" value="PPM-type phosphatase domain"/>
    <property type="match status" value="1"/>
</dbReference>
<dbReference type="Pfam" id="PF13672">
    <property type="entry name" value="PP2C_2"/>
    <property type="match status" value="1"/>
</dbReference>
<evidence type="ECO:0000313" key="2">
    <source>
        <dbReference type="EMBL" id="QDT38459.1"/>
    </source>
</evidence>
<dbReference type="InterPro" id="IPR001932">
    <property type="entry name" value="PPM-type_phosphatase-like_dom"/>
</dbReference>
<dbReference type="InterPro" id="IPR036457">
    <property type="entry name" value="PPM-type-like_dom_sf"/>
</dbReference>
<keyword evidence="2" id="KW-0378">Hydrolase</keyword>
<gene>
    <name evidence="2" type="primary">stp</name>
    <name evidence="2" type="ORF">Pan189_28530</name>
</gene>
<dbReference type="PANTHER" id="PTHR47992">
    <property type="entry name" value="PROTEIN PHOSPHATASE"/>
    <property type="match status" value="1"/>
</dbReference>
<dbReference type="SMART" id="SM00331">
    <property type="entry name" value="PP2C_SIG"/>
    <property type="match status" value="1"/>
</dbReference>
<dbReference type="OrthoDB" id="9801841at2"/>
<name>A0A517R3I6_9PLAN</name>
<accession>A0A517R3I6</accession>
<organism evidence="2 3">
    <name type="scientific">Stratiformator vulcanicus</name>
    <dbReference type="NCBI Taxonomy" id="2527980"/>
    <lineage>
        <taxon>Bacteria</taxon>
        <taxon>Pseudomonadati</taxon>
        <taxon>Planctomycetota</taxon>
        <taxon>Planctomycetia</taxon>
        <taxon>Planctomycetales</taxon>
        <taxon>Planctomycetaceae</taxon>
        <taxon>Stratiformator</taxon>
    </lineage>
</organism>
<dbReference type="SMART" id="SM00332">
    <property type="entry name" value="PP2Cc"/>
    <property type="match status" value="1"/>
</dbReference>
<dbReference type="PROSITE" id="PS51746">
    <property type="entry name" value="PPM_2"/>
    <property type="match status" value="1"/>
</dbReference>
<protein>
    <submittedName>
        <fullName evidence="2">Serine/threonine phosphatase stp</fullName>
        <ecNumber evidence="2">3.1.3.16</ecNumber>
    </submittedName>
</protein>
<evidence type="ECO:0000313" key="3">
    <source>
        <dbReference type="Proteomes" id="UP000317318"/>
    </source>
</evidence>
<dbReference type="CDD" id="cd00143">
    <property type="entry name" value="PP2Cc"/>
    <property type="match status" value="1"/>
</dbReference>
<dbReference type="SUPFAM" id="SSF81606">
    <property type="entry name" value="PP2C-like"/>
    <property type="match status" value="1"/>
</dbReference>
<dbReference type="Proteomes" id="UP000317318">
    <property type="component" value="Chromosome"/>
</dbReference>
<evidence type="ECO:0000259" key="1">
    <source>
        <dbReference type="PROSITE" id="PS51746"/>
    </source>
</evidence>
<dbReference type="EC" id="3.1.3.16" evidence="2"/>
<dbReference type="EMBL" id="CP036268">
    <property type="protein sequence ID" value="QDT38459.1"/>
    <property type="molecule type" value="Genomic_DNA"/>
</dbReference>
<dbReference type="KEGG" id="svp:Pan189_28530"/>
<dbReference type="RefSeq" id="WP_145364563.1">
    <property type="nucleotide sequence ID" value="NZ_CP036268.1"/>
</dbReference>